<dbReference type="AlphaFoldDB" id="A0A2K8PPP9"/>
<protein>
    <submittedName>
        <fullName evidence="2">Oligo-1,6-glucosidase</fullName>
        <ecNumber evidence="2">3.2.1.10</ecNumber>
    </submittedName>
</protein>
<comment type="similarity">
    <text evidence="1">Belongs to the glycosyl hydrolase 13 family.</text>
</comment>
<accession>A0A2K8PPP9</accession>
<dbReference type="SMART" id="SM00642">
    <property type="entry name" value="Aamy"/>
    <property type="match status" value="1"/>
</dbReference>
<dbReference type="EMBL" id="CP024985">
    <property type="protein sequence ID" value="ATZ28736.1"/>
    <property type="molecule type" value="Genomic_DNA"/>
</dbReference>
<organism evidence="2 3">
    <name type="scientific">Streptomyces lavendulae subsp. lavendulae</name>
    <dbReference type="NCBI Taxonomy" id="58340"/>
    <lineage>
        <taxon>Bacteria</taxon>
        <taxon>Bacillati</taxon>
        <taxon>Actinomycetota</taxon>
        <taxon>Actinomycetes</taxon>
        <taxon>Kitasatosporales</taxon>
        <taxon>Streptomycetaceae</taxon>
        <taxon>Streptomyces</taxon>
    </lineage>
</organism>
<dbReference type="OrthoDB" id="9043248at2"/>
<dbReference type="InterPro" id="IPR017853">
    <property type="entry name" value="GH"/>
</dbReference>
<sequence>MPTRGRTPRPPRDWWCDAVVYQVYPRSFADGNADGTGDLAGLRARLPHLAGLGVDALWITPWYRSPLADGGYDVADHRDIDPAFGTLAEAELLIAEARALGVRIIVDLVPNHVSGEHPWFRAALAAPAGAPERERFHFRPGRGEHGELPPNNWLSEFGGPAWTRTTDAAGRPGEWYLHLFTPQQPDLDWNHPAVRAEFESVLRFWFDRGVAGIRVDSANLLAKDPELPDLVRPPGERPHPYVDREELHEVYRSWRRIARSYPDERVLIGEIWSGKGERLARYLRGDELHSAFNFAFLTCPWEAAALRETIDSSLATGARAGAGANWVLCNHDVTRTVTRYGRSDTSFDFGKVTAGVPTDLALGTRRARAAALLTLALPGSVYLYQGEELGLPEVEDLPPAARRDPVHLRSGGANPGRDGCRVPLPWSGGQRPYGFGGGGPDTWLPQPDDWAALTVAAQDADPASLLSLYRRALRLRRSLDAFRGGAFAWVPAGEDVLAFRRDDVLCLVNFSDRPAALPHGHTVLLASDPASGHELAPHAAVWLGRPSAGAPAS</sequence>
<dbReference type="GO" id="GO:0004556">
    <property type="term" value="F:alpha-amylase activity"/>
    <property type="evidence" value="ECO:0007669"/>
    <property type="project" value="TreeGrafter"/>
</dbReference>
<dbReference type="Gene3D" id="3.20.20.80">
    <property type="entry name" value="Glycosidases"/>
    <property type="match status" value="2"/>
</dbReference>
<gene>
    <name evidence="2" type="primary">malL3</name>
    <name evidence="2" type="ORF">SLAV_34830</name>
</gene>
<reference evidence="2 3" key="1">
    <citation type="submission" date="2017-11" db="EMBL/GenBank/DDBJ databases">
        <title>Complete genome sequence of Streptomyces lavendulae subsp. lavendulae CCM 3239 (formerly 'Streptomyces aureofaciens CCM 3239'), the producer of the angucycline-type antibiotic auricin.</title>
        <authorList>
            <person name="Busche T."/>
            <person name="Novakova R."/>
            <person name="Al'Dilaimi A."/>
            <person name="Homerova D."/>
            <person name="Feckova L."/>
            <person name="Rezuchova B."/>
            <person name="Mingyar E."/>
            <person name="Csolleiova D."/>
            <person name="Bekeova C."/>
            <person name="Winkler A."/>
            <person name="Sevcikova B."/>
            <person name="Kalinowski J."/>
            <person name="Kormanec J."/>
            <person name="Ruckert C."/>
        </authorList>
    </citation>
    <scope>NUCLEOTIDE SEQUENCE [LARGE SCALE GENOMIC DNA]</scope>
    <source>
        <strain evidence="2 3">CCM 3239</strain>
    </source>
</reference>
<name>A0A2K8PPP9_STRLA</name>
<dbReference type="CDD" id="cd11332">
    <property type="entry name" value="AmyAc_OligoGlu_TS"/>
    <property type="match status" value="1"/>
</dbReference>
<keyword evidence="3" id="KW-1185">Reference proteome</keyword>
<dbReference type="GO" id="GO:0004574">
    <property type="term" value="F:oligo-1,6-glucosidase activity"/>
    <property type="evidence" value="ECO:0007669"/>
    <property type="project" value="UniProtKB-EC"/>
</dbReference>
<dbReference type="EC" id="3.2.1.10" evidence="2"/>
<dbReference type="RefSeq" id="WP_037687340.1">
    <property type="nucleotide sequence ID" value="NZ_CP024985.1"/>
</dbReference>
<dbReference type="GeneID" id="49387941"/>
<dbReference type="PANTHER" id="PTHR10357">
    <property type="entry name" value="ALPHA-AMYLASE FAMILY MEMBER"/>
    <property type="match status" value="1"/>
</dbReference>
<dbReference type="PANTHER" id="PTHR10357:SF179">
    <property type="entry name" value="NEUTRAL AND BASIC AMINO ACID TRANSPORT PROTEIN RBAT"/>
    <property type="match status" value="1"/>
</dbReference>
<dbReference type="Pfam" id="PF00128">
    <property type="entry name" value="Alpha-amylase"/>
    <property type="match status" value="1"/>
</dbReference>
<evidence type="ECO:0000313" key="3">
    <source>
        <dbReference type="Proteomes" id="UP000231791"/>
    </source>
</evidence>
<dbReference type="InterPro" id="IPR045857">
    <property type="entry name" value="O16G_dom_2"/>
</dbReference>
<dbReference type="InterPro" id="IPR006047">
    <property type="entry name" value="GH13_cat_dom"/>
</dbReference>
<evidence type="ECO:0000256" key="1">
    <source>
        <dbReference type="ARBA" id="ARBA00008061"/>
    </source>
</evidence>
<proteinExistence type="inferred from homology"/>
<dbReference type="SUPFAM" id="SSF51445">
    <property type="entry name" value="(Trans)glycosidases"/>
    <property type="match status" value="1"/>
</dbReference>
<evidence type="ECO:0000313" key="2">
    <source>
        <dbReference type="EMBL" id="ATZ28736.1"/>
    </source>
</evidence>
<dbReference type="Gene3D" id="3.90.400.10">
    <property type="entry name" value="Oligo-1,6-glucosidase, Domain 2"/>
    <property type="match status" value="1"/>
</dbReference>
<keyword evidence="2" id="KW-0378">Hydrolase</keyword>
<dbReference type="Proteomes" id="UP000231791">
    <property type="component" value="Chromosome"/>
</dbReference>
<dbReference type="KEGG" id="slx:SLAV_34830"/>
<keyword evidence="2" id="KW-0326">Glycosidase</keyword>
<dbReference type="GO" id="GO:0009313">
    <property type="term" value="P:oligosaccharide catabolic process"/>
    <property type="evidence" value="ECO:0007669"/>
    <property type="project" value="TreeGrafter"/>
</dbReference>